<proteinExistence type="inferred from homology"/>
<keyword evidence="9" id="KW-0786">Thiamine pyrophosphate</keyword>
<dbReference type="InterPro" id="IPR033247">
    <property type="entry name" value="Transketolase_fam"/>
</dbReference>
<evidence type="ECO:0000256" key="8">
    <source>
        <dbReference type="ARBA" id="ARBA00022842"/>
    </source>
</evidence>
<sequence length="592" mass="64775">MLIVDSVQHAKAGHAGMALGMAEVAYFLYRHAMRYNPTSPKWFNRDRFVLSAGHGCLLQYVCLHLARFQSVQHGIMSSRFLCYTTGPLGQGVANAVGLALAEANLGARFNKPDVAVVDHRTYCIMGDGCSIEGISNEAASLAAHWKLHKLTLIYDDNHNTIDGSTDLALSEDISARFEALGWNTITVDNSQGNLEAFKNALISAHSETGKPTFIRVKTTIGKLSRKEGTSKAHHGTFDDDDVKLMKQKVKWDDTEAFHVIPMVYREMQAQADLGGRMEQEWHSKLYYYQNKYPEEAAEFKFLLADGMLPGWECSLPKWSMSDPVDSTRGYSGKCLNELAKVLPGLIGGSADLASSNQAYLHNLGDFKQPNSPWGRNIRYGVREHAMAGISNGLPLHSGGLIPFAATFLVLSDYMKNSIRLSTLSHAGVLYIFTHDSVGIGEDGPTHQPIEHLAGLRAIPHLLLFRPADGKETAGAYKVAIENRNVPSLLALSRQKVAGNVEGTLADAVGKGGYIVSDNSEKELPEIILIGSGSELCLCEASANVLSKEGRRVRVVSLVCWRLFNRQTRDYKELVLPSSVSKRVSVEAGSPLG</sequence>
<organism evidence="12 13">
    <name type="scientific">Capsicum annuum</name>
    <name type="common">Capsicum pepper</name>
    <dbReference type="NCBI Taxonomy" id="4072"/>
    <lineage>
        <taxon>Eukaryota</taxon>
        <taxon>Viridiplantae</taxon>
        <taxon>Streptophyta</taxon>
        <taxon>Embryophyta</taxon>
        <taxon>Tracheophyta</taxon>
        <taxon>Spermatophyta</taxon>
        <taxon>Magnoliopsida</taxon>
        <taxon>eudicotyledons</taxon>
        <taxon>Gunneridae</taxon>
        <taxon>Pentapetalae</taxon>
        <taxon>asterids</taxon>
        <taxon>lamiids</taxon>
        <taxon>Solanales</taxon>
        <taxon>Solanaceae</taxon>
        <taxon>Solanoideae</taxon>
        <taxon>Capsiceae</taxon>
        <taxon>Capsicum</taxon>
    </lineage>
</organism>
<dbReference type="InterPro" id="IPR055152">
    <property type="entry name" value="Transketolase-like_C_2"/>
</dbReference>
<comment type="similarity">
    <text evidence="4">Belongs to the transketolase family.</text>
</comment>
<dbReference type="GO" id="GO:0004802">
    <property type="term" value="F:transketolase activity"/>
    <property type="evidence" value="ECO:0000318"/>
    <property type="project" value="GO_Central"/>
</dbReference>
<evidence type="ECO:0000256" key="10">
    <source>
        <dbReference type="ARBA" id="ARBA00049473"/>
    </source>
</evidence>
<reference evidence="12 13" key="2">
    <citation type="journal article" date="2017" name="Genome Biol.">
        <title>New reference genome sequences of hot pepper reveal the massive evolution of plant disease-resistance genes by retroduplication.</title>
        <authorList>
            <person name="Kim S."/>
            <person name="Park J."/>
            <person name="Yeom S.I."/>
            <person name="Kim Y.M."/>
            <person name="Seo E."/>
            <person name="Kim K.T."/>
            <person name="Kim M.S."/>
            <person name="Lee J.M."/>
            <person name="Cheong K."/>
            <person name="Shin H.S."/>
            <person name="Kim S.B."/>
            <person name="Han K."/>
            <person name="Lee J."/>
            <person name="Park M."/>
            <person name="Lee H.A."/>
            <person name="Lee H.Y."/>
            <person name="Lee Y."/>
            <person name="Oh S."/>
            <person name="Lee J.H."/>
            <person name="Choi E."/>
            <person name="Choi E."/>
            <person name="Lee S.E."/>
            <person name="Jeon J."/>
            <person name="Kim H."/>
            <person name="Choi G."/>
            <person name="Song H."/>
            <person name="Lee J."/>
            <person name="Lee S.C."/>
            <person name="Kwon J.K."/>
            <person name="Lee H.Y."/>
            <person name="Koo N."/>
            <person name="Hong Y."/>
            <person name="Kim R.W."/>
            <person name="Kang W.H."/>
            <person name="Huh J.H."/>
            <person name="Kang B.C."/>
            <person name="Yang T.J."/>
            <person name="Lee Y.H."/>
            <person name="Bennetzen J.L."/>
            <person name="Choi D."/>
        </authorList>
    </citation>
    <scope>NUCLEOTIDE SEQUENCE [LARGE SCALE GENOMIC DNA]</scope>
    <source>
        <strain evidence="13">cv. CM334</strain>
    </source>
</reference>
<accession>A0A2G3AJ38</accession>
<dbReference type="Pfam" id="PF22613">
    <property type="entry name" value="Transketolase_C_1"/>
    <property type="match status" value="1"/>
</dbReference>
<dbReference type="PANTHER" id="PTHR43522">
    <property type="entry name" value="TRANSKETOLASE"/>
    <property type="match status" value="1"/>
</dbReference>
<keyword evidence="8" id="KW-0460">Magnesium</keyword>
<evidence type="ECO:0000313" key="12">
    <source>
        <dbReference type="EMBL" id="PHT94255.1"/>
    </source>
</evidence>
<comment type="cofactor">
    <cofactor evidence="3">
        <name>thiamine diphosphate</name>
        <dbReference type="ChEBI" id="CHEBI:58937"/>
    </cofactor>
</comment>
<gene>
    <name evidence="12" type="ORF">T459_02137</name>
</gene>
<comment type="caution">
    <text evidence="12">The sequence shown here is derived from an EMBL/GenBank/DDBJ whole genome shotgun (WGS) entry which is preliminary data.</text>
</comment>
<dbReference type="SUPFAM" id="SSF52922">
    <property type="entry name" value="TK C-terminal domain-like"/>
    <property type="match status" value="1"/>
</dbReference>
<dbReference type="AlphaFoldDB" id="A0A2G3AJ38"/>
<dbReference type="SMART" id="SM00861">
    <property type="entry name" value="Transket_pyr"/>
    <property type="match status" value="1"/>
</dbReference>
<dbReference type="EC" id="2.2.1.1" evidence="5"/>
<dbReference type="InterPro" id="IPR009014">
    <property type="entry name" value="Transketo_C/PFOR_II"/>
</dbReference>
<dbReference type="Gene3D" id="3.40.50.920">
    <property type="match status" value="1"/>
</dbReference>
<dbReference type="STRING" id="4072.A0A2G3AJ38"/>
<dbReference type="InterPro" id="IPR020826">
    <property type="entry name" value="Transketolase_BS"/>
</dbReference>
<dbReference type="PROSITE" id="PS00802">
    <property type="entry name" value="TRANSKETOLASE_2"/>
    <property type="match status" value="1"/>
</dbReference>
<reference evidence="12 13" key="1">
    <citation type="journal article" date="2014" name="Nat. Genet.">
        <title>Genome sequence of the hot pepper provides insights into the evolution of pungency in Capsicum species.</title>
        <authorList>
            <person name="Kim S."/>
            <person name="Park M."/>
            <person name="Yeom S.I."/>
            <person name="Kim Y.M."/>
            <person name="Lee J.M."/>
            <person name="Lee H.A."/>
            <person name="Seo E."/>
            <person name="Choi J."/>
            <person name="Cheong K."/>
            <person name="Kim K.T."/>
            <person name="Jung K."/>
            <person name="Lee G.W."/>
            <person name="Oh S.K."/>
            <person name="Bae C."/>
            <person name="Kim S.B."/>
            <person name="Lee H.Y."/>
            <person name="Kim S.Y."/>
            <person name="Kim M.S."/>
            <person name="Kang B.C."/>
            <person name="Jo Y.D."/>
            <person name="Yang H.B."/>
            <person name="Jeong H.J."/>
            <person name="Kang W.H."/>
            <person name="Kwon J.K."/>
            <person name="Shin C."/>
            <person name="Lim J.Y."/>
            <person name="Park J.H."/>
            <person name="Huh J.H."/>
            <person name="Kim J.S."/>
            <person name="Kim B.D."/>
            <person name="Cohen O."/>
            <person name="Paran I."/>
            <person name="Suh M.C."/>
            <person name="Lee S.B."/>
            <person name="Kim Y.K."/>
            <person name="Shin Y."/>
            <person name="Noh S.J."/>
            <person name="Park J."/>
            <person name="Seo Y.S."/>
            <person name="Kwon S.Y."/>
            <person name="Kim H.A."/>
            <person name="Park J.M."/>
            <person name="Kim H.J."/>
            <person name="Choi S.B."/>
            <person name="Bosland P.W."/>
            <person name="Reeves G."/>
            <person name="Jo S.H."/>
            <person name="Lee B.W."/>
            <person name="Cho H.T."/>
            <person name="Choi H.S."/>
            <person name="Lee M.S."/>
            <person name="Yu Y."/>
            <person name="Do Choi Y."/>
            <person name="Park B.S."/>
            <person name="van Deynze A."/>
            <person name="Ashrafi H."/>
            <person name="Hill T."/>
            <person name="Kim W.T."/>
            <person name="Pai H.S."/>
            <person name="Ahn H.K."/>
            <person name="Yeam I."/>
            <person name="Giovannoni J.J."/>
            <person name="Rose J.K."/>
            <person name="Sorensen I."/>
            <person name="Lee S.J."/>
            <person name="Kim R.W."/>
            <person name="Choi I.Y."/>
            <person name="Choi B.S."/>
            <person name="Lim J.S."/>
            <person name="Lee Y.H."/>
            <person name="Choi D."/>
        </authorList>
    </citation>
    <scope>NUCLEOTIDE SEQUENCE [LARGE SCALE GENOMIC DNA]</scope>
    <source>
        <strain evidence="13">cv. CM334</strain>
    </source>
</reference>
<comment type="cofactor">
    <cofactor evidence="2">
        <name>Mg(2+)</name>
        <dbReference type="ChEBI" id="CHEBI:18420"/>
    </cofactor>
</comment>
<feature type="domain" description="Transketolase-like pyrimidine-binding" evidence="11">
    <location>
        <begin position="325"/>
        <end position="499"/>
    </location>
</feature>
<dbReference type="OMA" id="HTWCMVG"/>
<dbReference type="GO" id="GO:0006098">
    <property type="term" value="P:pentose-phosphate shunt"/>
    <property type="evidence" value="ECO:0000318"/>
    <property type="project" value="GO_Central"/>
</dbReference>
<evidence type="ECO:0000256" key="9">
    <source>
        <dbReference type="ARBA" id="ARBA00023052"/>
    </source>
</evidence>
<evidence type="ECO:0000256" key="3">
    <source>
        <dbReference type="ARBA" id="ARBA00001964"/>
    </source>
</evidence>
<dbReference type="InterPro" id="IPR029061">
    <property type="entry name" value="THDP-binding"/>
</dbReference>
<dbReference type="Proteomes" id="UP000222542">
    <property type="component" value="Unassembled WGS sequence"/>
</dbReference>
<dbReference type="InterPro" id="IPR005474">
    <property type="entry name" value="Transketolase_N"/>
</dbReference>
<evidence type="ECO:0000313" key="13">
    <source>
        <dbReference type="Proteomes" id="UP000222542"/>
    </source>
</evidence>
<dbReference type="PANTHER" id="PTHR43522:SF5">
    <property type="entry name" value="TRANSKETOLASE"/>
    <property type="match status" value="1"/>
</dbReference>
<dbReference type="FunFam" id="3.40.50.970:FF:000003">
    <property type="entry name" value="Transketolase"/>
    <property type="match status" value="1"/>
</dbReference>
<evidence type="ECO:0000259" key="11">
    <source>
        <dbReference type="SMART" id="SM00861"/>
    </source>
</evidence>
<dbReference type="GO" id="GO:0005829">
    <property type="term" value="C:cytosol"/>
    <property type="evidence" value="ECO:0000318"/>
    <property type="project" value="GO_Central"/>
</dbReference>
<dbReference type="EMBL" id="AYRZ02000001">
    <property type="protein sequence ID" value="PHT94255.1"/>
    <property type="molecule type" value="Genomic_DNA"/>
</dbReference>
<protein>
    <recommendedName>
        <fullName evidence="5">transketolase</fullName>
        <ecNumber evidence="5">2.2.1.1</ecNumber>
    </recommendedName>
</protein>
<dbReference type="Gene3D" id="3.40.50.970">
    <property type="match status" value="2"/>
</dbReference>
<evidence type="ECO:0000256" key="4">
    <source>
        <dbReference type="ARBA" id="ARBA00007131"/>
    </source>
</evidence>
<dbReference type="Pfam" id="PF02779">
    <property type="entry name" value="Transket_pyr"/>
    <property type="match status" value="1"/>
</dbReference>
<dbReference type="Gramene" id="PHT94255">
    <property type="protein sequence ID" value="PHT94255"/>
    <property type="gene ID" value="T459_02137"/>
</dbReference>
<dbReference type="SUPFAM" id="SSF52518">
    <property type="entry name" value="Thiamin diphosphate-binding fold (THDP-binding)"/>
    <property type="match status" value="2"/>
</dbReference>
<evidence type="ECO:0000256" key="1">
    <source>
        <dbReference type="ARBA" id="ARBA00001941"/>
    </source>
</evidence>
<keyword evidence="6" id="KW-0808">Transferase</keyword>
<evidence type="ECO:0000256" key="5">
    <source>
        <dbReference type="ARBA" id="ARBA00013152"/>
    </source>
</evidence>
<dbReference type="CDD" id="cd02012">
    <property type="entry name" value="TPP_TK"/>
    <property type="match status" value="1"/>
</dbReference>
<dbReference type="CDD" id="cd07033">
    <property type="entry name" value="TPP_PYR_DXS_TK_like"/>
    <property type="match status" value="1"/>
</dbReference>
<dbReference type="Pfam" id="PF00456">
    <property type="entry name" value="Transketolase_N"/>
    <property type="match status" value="1"/>
</dbReference>
<evidence type="ECO:0000256" key="7">
    <source>
        <dbReference type="ARBA" id="ARBA00022723"/>
    </source>
</evidence>
<dbReference type="GO" id="GO:0046872">
    <property type="term" value="F:metal ion binding"/>
    <property type="evidence" value="ECO:0007669"/>
    <property type="project" value="UniProtKB-KW"/>
</dbReference>
<keyword evidence="7" id="KW-0479">Metal-binding</keyword>
<evidence type="ECO:0000256" key="6">
    <source>
        <dbReference type="ARBA" id="ARBA00022679"/>
    </source>
</evidence>
<name>A0A2G3AJ38_CAPAN</name>
<comment type="catalytic activity">
    <reaction evidence="10">
        <text>D-sedoheptulose 7-phosphate + D-glyceraldehyde 3-phosphate = aldehydo-D-ribose 5-phosphate + D-xylulose 5-phosphate</text>
        <dbReference type="Rhea" id="RHEA:10508"/>
        <dbReference type="ChEBI" id="CHEBI:57483"/>
        <dbReference type="ChEBI" id="CHEBI:57737"/>
        <dbReference type="ChEBI" id="CHEBI:58273"/>
        <dbReference type="ChEBI" id="CHEBI:59776"/>
        <dbReference type="EC" id="2.2.1.1"/>
    </reaction>
</comment>
<dbReference type="InterPro" id="IPR005475">
    <property type="entry name" value="Transketolase-like_Pyr-bd"/>
</dbReference>
<keyword evidence="13" id="KW-1185">Reference proteome</keyword>
<evidence type="ECO:0000256" key="2">
    <source>
        <dbReference type="ARBA" id="ARBA00001946"/>
    </source>
</evidence>
<comment type="cofactor">
    <cofactor evidence="1">
        <name>Co(2+)</name>
        <dbReference type="ChEBI" id="CHEBI:48828"/>
    </cofactor>
</comment>